<sequence>MANLNGENYVRMVPKLTHEQLEAIKSLREWKYSNLFYHMKHHGDWSQELKSLNSLSQDDIFYVLATGEYELEVDDYEAYLMERVAHYKHVWNSFNDGGAKECMVAMDRALKRYRKFKTEEES</sequence>
<gene>
    <name evidence="1" type="primary">75</name>
    <name evidence="1" type="ORF">019DV002_75</name>
</gene>
<keyword evidence="2" id="KW-1185">Reference proteome</keyword>
<dbReference type="EMBL" id="MN176220">
    <property type="protein sequence ID" value="QFG05217.1"/>
    <property type="molecule type" value="Genomic_DNA"/>
</dbReference>
<evidence type="ECO:0000313" key="2">
    <source>
        <dbReference type="Proteomes" id="UP000325508"/>
    </source>
</evidence>
<accession>A0A5J6T641</accession>
<organism evidence="1 2">
    <name type="scientific">Bacillus phage 019DV002</name>
    <dbReference type="NCBI Taxonomy" id="2601653"/>
    <lineage>
        <taxon>Viruses</taxon>
        <taxon>Duplodnaviria</taxon>
        <taxon>Heunggongvirae</taxon>
        <taxon>Uroviricota</taxon>
        <taxon>Caudoviricetes</taxon>
        <taxon>Ehrlichviridae</taxon>
        <taxon>Gettysburgvirus</taxon>
        <taxon>Gettysburgvirus gv019DV002</taxon>
    </lineage>
</organism>
<reference evidence="1 2" key="1">
    <citation type="submission" date="2019-07" db="EMBL/GenBank/DDBJ databases">
        <authorList>
            <person name="Loney R.E."/>
            <person name="Krukonis G.P."/>
            <person name="Delesalle V.A."/>
        </authorList>
    </citation>
    <scope>NUCLEOTIDE SEQUENCE [LARGE SCALE GENOMIC DNA]</scope>
</reference>
<name>A0A5J6T641_9CAUD</name>
<protein>
    <submittedName>
        <fullName evidence="1">Uncharacterized protein</fullName>
    </submittedName>
</protein>
<proteinExistence type="predicted"/>
<evidence type="ECO:0000313" key="1">
    <source>
        <dbReference type="EMBL" id="QFG05217.1"/>
    </source>
</evidence>
<dbReference type="Proteomes" id="UP000325508">
    <property type="component" value="Segment"/>
</dbReference>